<keyword evidence="5" id="KW-0408">Iron</keyword>
<evidence type="ECO:0000313" key="13">
    <source>
        <dbReference type="WBParaSite" id="MhA1_Contig147.frz3.gene77"/>
    </source>
</evidence>
<dbReference type="EC" id="3.2.2.-" evidence="10"/>
<dbReference type="GO" id="GO:0046872">
    <property type="term" value="F:metal ion binding"/>
    <property type="evidence" value="ECO:0007669"/>
    <property type="project" value="UniProtKB-KW"/>
</dbReference>
<keyword evidence="10" id="KW-0539">Nucleus</keyword>
<comment type="function">
    <text evidence="10">Bifunctional DNA N-glycosylase with associated apurinic/apyrimidinic (AP) lyase function that catalyzes the first step in base excision repair (BER), the primary repair pathway for the repair of oxidative DNA damage. The DNA N-glycosylase activity releases the damaged DNA base from DNA by cleaving the N-glycosidic bond, leaving an AP site. The AP lyase activity cleaves the phosphodiester bond 3' to the AP site by a beta-elimination. Primarily recognizes and repairs oxidative base damage of pyrimidines.</text>
</comment>
<comment type="caution">
    <text evidence="10">Lacks conserved residue(s) required for the propagation of feature annotation.</text>
</comment>
<dbReference type="GO" id="GO:0051539">
    <property type="term" value="F:4 iron, 4 sulfur cluster binding"/>
    <property type="evidence" value="ECO:0007669"/>
    <property type="project" value="UniProtKB-KW"/>
</dbReference>
<dbReference type="EC" id="4.2.99.18" evidence="10"/>
<gene>
    <name evidence="10" type="primary">NTH1</name>
</gene>
<reference evidence="13" key="1">
    <citation type="submission" date="2016-11" db="UniProtKB">
        <authorList>
            <consortium name="WormBaseParasite"/>
        </authorList>
    </citation>
    <scope>IDENTIFICATION</scope>
</reference>
<keyword evidence="10" id="KW-0496">Mitochondrion</keyword>
<feature type="domain" description="HhH-GPD" evidence="11">
    <location>
        <begin position="83"/>
        <end position="247"/>
    </location>
</feature>
<evidence type="ECO:0000259" key="11">
    <source>
        <dbReference type="SMART" id="SM00478"/>
    </source>
</evidence>
<dbReference type="AlphaFoldDB" id="A0A1I8B7G2"/>
<evidence type="ECO:0000313" key="12">
    <source>
        <dbReference type="Proteomes" id="UP000095281"/>
    </source>
</evidence>
<keyword evidence="6" id="KW-0411">Iron-sulfur</keyword>
<evidence type="ECO:0000256" key="5">
    <source>
        <dbReference type="ARBA" id="ARBA00023004"/>
    </source>
</evidence>
<evidence type="ECO:0000256" key="10">
    <source>
        <dbReference type="HAMAP-Rule" id="MF_03183"/>
    </source>
</evidence>
<keyword evidence="1" id="KW-0004">4Fe-4S</keyword>
<protein>
    <recommendedName>
        <fullName evidence="10">Endonuclease III homolog</fullName>
        <ecNumber evidence="10">3.2.2.-</ecNumber>
        <ecNumber evidence="10">4.2.99.18</ecNumber>
    </recommendedName>
    <alternativeName>
        <fullName evidence="10">Bifunctional DNA N-glycosylase/DNA-(apurinic or apyrimidinic site) lyase</fullName>
        <shortName evidence="10">DNA glycosylase/AP lyase</shortName>
    </alternativeName>
</protein>
<evidence type="ECO:0000256" key="7">
    <source>
        <dbReference type="ARBA" id="ARBA00023204"/>
    </source>
</evidence>
<dbReference type="GO" id="GO:0006289">
    <property type="term" value="P:nucleotide-excision repair"/>
    <property type="evidence" value="ECO:0007669"/>
    <property type="project" value="TreeGrafter"/>
</dbReference>
<dbReference type="WBParaSite" id="MhA1_Contig147.frz3.gene77">
    <property type="protein sequence ID" value="MhA1_Contig147.frz3.gene77"/>
    <property type="gene ID" value="MhA1_Contig147.frz3.gene77"/>
</dbReference>
<keyword evidence="2" id="KW-0479">Metal-binding</keyword>
<dbReference type="InterPro" id="IPR003265">
    <property type="entry name" value="HhH-GPD_domain"/>
</dbReference>
<comment type="catalytic activity">
    <reaction evidence="10">
        <text>2'-deoxyribonucleotide-(2'-deoxyribose 5'-phosphate)-2'-deoxyribonucleotide-DNA = a 3'-end 2'-deoxyribonucleotide-(2,3-dehydro-2,3-deoxyribose 5'-phosphate)-DNA + a 5'-end 5'-phospho-2'-deoxyribonucleoside-DNA + H(+)</text>
        <dbReference type="Rhea" id="RHEA:66592"/>
        <dbReference type="Rhea" id="RHEA-COMP:13180"/>
        <dbReference type="Rhea" id="RHEA-COMP:16897"/>
        <dbReference type="Rhea" id="RHEA-COMP:17067"/>
        <dbReference type="ChEBI" id="CHEBI:15378"/>
        <dbReference type="ChEBI" id="CHEBI:136412"/>
        <dbReference type="ChEBI" id="CHEBI:157695"/>
        <dbReference type="ChEBI" id="CHEBI:167181"/>
        <dbReference type="EC" id="4.2.99.18"/>
    </reaction>
</comment>
<dbReference type="GO" id="GO:0000703">
    <property type="term" value="F:oxidized pyrimidine nucleobase lesion DNA N-glycosylase activity"/>
    <property type="evidence" value="ECO:0007669"/>
    <property type="project" value="UniProtKB-UniRule"/>
</dbReference>
<evidence type="ECO:0000256" key="9">
    <source>
        <dbReference type="ARBA" id="ARBA00023295"/>
    </source>
</evidence>
<evidence type="ECO:0000256" key="1">
    <source>
        <dbReference type="ARBA" id="ARBA00022485"/>
    </source>
</evidence>
<dbReference type="SUPFAM" id="SSF48150">
    <property type="entry name" value="DNA-glycosylase"/>
    <property type="match status" value="1"/>
</dbReference>
<evidence type="ECO:0000256" key="3">
    <source>
        <dbReference type="ARBA" id="ARBA00022763"/>
    </source>
</evidence>
<keyword evidence="9 10" id="KW-0326">Glycosidase</keyword>
<dbReference type="FunFam" id="1.10.340.30:FF:000005">
    <property type="entry name" value="Endonuclease III-like protein 1"/>
    <property type="match status" value="1"/>
</dbReference>
<dbReference type="Gene3D" id="1.10.340.30">
    <property type="entry name" value="Hypothetical protein, domain 2"/>
    <property type="match status" value="1"/>
</dbReference>
<evidence type="ECO:0000256" key="4">
    <source>
        <dbReference type="ARBA" id="ARBA00022801"/>
    </source>
</evidence>
<dbReference type="Gene3D" id="1.10.1670.10">
    <property type="entry name" value="Helix-hairpin-Helix base-excision DNA repair enzymes (C-terminal)"/>
    <property type="match status" value="1"/>
</dbReference>
<dbReference type="Proteomes" id="UP000095281">
    <property type="component" value="Unplaced"/>
</dbReference>
<comment type="similarity">
    <text evidence="10">Belongs to the Nth/MutY family.</text>
</comment>
<dbReference type="HAMAP" id="MF_03183">
    <property type="entry name" value="Endonuclease_III_Nth"/>
    <property type="match status" value="1"/>
</dbReference>
<keyword evidence="8 10" id="KW-0456">Lyase</keyword>
<dbReference type="CDD" id="cd00056">
    <property type="entry name" value="ENDO3c"/>
    <property type="match status" value="1"/>
</dbReference>
<dbReference type="GO" id="GO:0140078">
    <property type="term" value="F:class I DNA-(apurinic or apyrimidinic site) endonuclease activity"/>
    <property type="evidence" value="ECO:0007669"/>
    <property type="project" value="UniProtKB-EC"/>
</dbReference>
<comment type="subcellular location">
    <subcellularLocation>
        <location evidence="10">Nucleus</location>
    </subcellularLocation>
    <subcellularLocation>
        <location evidence="10">Mitochondrion</location>
    </subcellularLocation>
</comment>
<dbReference type="GO" id="GO:0005739">
    <property type="term" value="C:mitochondrion"/>
    <property type="evidence" value="ECO:0007669"/>
    <property type="project" value="UniProtKB-SubCell"/>
</dbReference>
<keyword evidence="7 10" id="KW-0234">DNA repair</keyword>
<dbReference type="GO" id="GO:0005634">
    <property type="term" value="C:nucleus"/>
    <property type="evidence" value="ECO:0007669"/>
    <property type="project" value="UniProtKB-SubCell"/>
</dbReference>
<dbReference type="PANTHER" id="PTHR43286">
    <property type="entry name" value="ENDONUCLEASE III-LIKE PROTEIN 1"/>
    <property type="match status" value="1"/>
</dbReference>
<dbReference type="InterPro" id="IPR011257">
    <property type="entry name" value="DNA_glycosylase"/>
</dbReference>
<organism evidence="12 13">
    <name type="scientific">Meloidogyne hapla</name>
    <name type="common">Root-knot nematode worm</name>
    <dbReference type="NCBI Taxonomy" id="6305"/>
    <lineage>
        <taxon>Eukaryota</taxon>
        <taxon>Metazoa</taxon>
        <taxon>Ecdysozoa</taxon>
        <taxon>Nematoda</taxon>
        <taxon>Chromadorea</taxon>
        <taxon>Rhabditida</taxon>
        <taxon>Tylenchina</taxon>
        <taxon>Tylenchomorpha</taxon>
        <taxon>Tylenchoidea</taxon>
        <taxon>Meloidogynidae</taxon>
        <taxon>Meloidogyninae</taxon>
        <taxon>Meloidogyne</taxon>
    </lineage>
</organism>
<name>A0A1I8B7G2_MELHA</name>
<keyword evidence="4 10" id="KW-0378">Hydrolase</keyword>
<evidence type="ECO:0000256" key="8">
    <source>
        <dbReference type="ARBA" id="ARBA00023239"/>
    </source>
</evidence>
<dbReference type="SMART" id="SM00478">
    <property type="entry name" value="ENDO3c"/>
    <property type="match status" value="1"/>
</dbReference>
<keyword evidence="12" id="KW-1185">Reference proteome</keyword>
<sequence>MSLKRSSAKIIKNYGYKNSNIAANEIEDLNKSKQDKLSQNIVLIKSMRQGADAPVDLMGCHTCADRNADPKTFRFQTLVALMLSSQTKDQVTSAAMDRLKAAGCSISSFLEFSNEQLEDLLRPVGFYKRKAEYLKRVSAILREKYGDDIPNTFEGLCELPGFLLNSSEQFKNHILGVGPKMANLAIQIAFGRIGEGIGVDTHVHRISNRLNWVKTKSPEQTEFELREVLPRSEWSTINQLLVGFGQTICLPVLPKCSECLLYKYGQCNWNNGKLVNGKKK</sequence>
<dbReference type="Pfam" id="PF00730">
    <property type="entry name" value="HhH-GPD"/>
    <property type="match status" value="1"/>
</dbReference>
<dbReference type="GO" id="GO:0003677">
    <property type="term" value="F:DNA binding"/>
    <property type="evidence" value="ECO:0007669"/>
    <property type="project" value="UniProtKB-UniRule"/>
</dbReference>
<dbReference type="InterPro" id="IPR023170">
    <property type="entry name" value="HhH_base_excis_C"/>
</dbReference>
<dbReference type="PANTHER" id="PTHR43286:SF1">
    <property type="entry name" value="ENDONUCLEASE III-LIKE PROTEIN 1"/>
    <property type="match status" value="1"/>
</dbReference>
<evidence type="ECO:0000256" key="6">
    <source>
        <dbReference type="ARBA" id="ARBA00023014"/>
    </source>
</evidence>
<accession>A0A1I8B7G2</accession>
<dbReference type="OMA" id="QIIWYGR"/>
<dbReference type="GO" id="GO:0006285">
    <property type="term" value="P:base-excision repair, AP site formation"/>
    <property type="evidence" value="ECO:0007669"/>
    <property type="project" value="UniProtKB-UniRule"/>
</dbReference>
<proteinExistence type="inferred from homology"/>
<dbReference type="InterPro" id="IPR030841">
    <property type="entry name" value="NTH1"/>
</dbReference>
<evidence type="ECO:0000256" key="2">
    <source>
        <dbReference type="ARBA" id="ARBA00022723"/>
    </source>
</evidence>
<keyword evidence="3 10" id="KW-0227">DNA damage</keyword>